<evidence type="ECO:0008006" key="16">
    <source>
        <dbReference type="Google" id="ProtNLM"/>
    </source>
</evidence>
<sequence>MEVWWGWNSWKSVAVGFGMLCICMGVKMVDFLWWRPKRLERWFGREGIRGPPYRFFLGNVKEMVGLMEICSKKTMHQCSHNILPRVLPFYPHWKKIYGSSFLVWFGPTSRVMISDPDLIREIFVTRSDSYEKYEAHPLVRQLEGEGLLSLRGEKWVHRRKIIAPTFYRENLQLLLPSIGESVLDVLDKWVSSSSASASASTKSGEVQVDVFEMFQYMMEDAMCRTAFGANYSDGKPIFRLQAKQMLAAAESFSSVLIPGYRFLPTQKNIDAWKLEKEINRNLVKLVDARKEFMATNKPEGNEYKETAGRDLLGLLIRASMRKGEEEESKMLTEKDIIEECKTFFFAGKHSTSNMLTWATVLISMHPEWQDKAREEVIEVCGSSSHHFPTRQKLDKLKTLSMILNETLRLYPPAVATIRRAKTDVMLGGKYNIPKGTELLIPIMAVHHDEDLWGPDVHEFNPGRFSMGVARAANRSTSFVPFGLGGRNCVGQNLALMESKLALAIILQRYSLHLSPSYVHSPTVLMLLHPRFGAPVVFRPFF</sequence>
<dbReference type="Proteomes" id="UP000036987">
    <property type="component" value="Unassembled WGS sequence"/>
</dbReference>
<comment type="subcellular location">
    <subcellularLocation>
        <location evidence="1">Membrane</location>
        <topology evidence="1">Single-pass membrane protein</topology>
    </subcellularLocation>
</comment>
<dbReference type="GO" id="GO:0005506">
    <property type="term" value="F:iron ion binding"/>
    <property type="evidence" value="ECO:0007669"/>
    <property type="project" value="InterPro"/>
</dbReference>
<keyword evidence="8 11" id="KW-0408">Iron</keyword>
<dbReference type="GO" id="GO:0016131">
    <property type="term" value="P:brassinosteroid metabolic process"/>
    <property type="evidence" value="ECO:0000318"/>
    <property type="project" value="GO_Central"/>
</dbReference>
<feature type="binding site" description="axial binding residue" evidence="11">
    <location>
        <position position="488"/>
    </location>
    <ligand>
        <name>heme</name>
        <dbReference type="ChEBI" id="CHEBI:30413"/>
    </ligand>
    <ligandPart>
        <name>Fe</name>
        <dbReference type="ChEBI" id="CHEBI:18248"/>
    </ligandPart>
</feature>
<dbReference type="PROSITE" id="PS00086">
    <property type="entry name" value="CYTOCHROME_P450"/>
    <property type="match status" value="1"/>
</dbReference>
<dbReference type="InterPro" id="IPR002401">
    <property type="entry name" value="Cyt_P450_E_grp-I"/>
</dbReference>
<name>A0A0K9P0V2_ZOSMR</name>
<keyword evidence="9 12" id="KW-0503">Monooxygenase</keyword>
<dbReference type="GO" id="GO:0020037">
    <property type="term" value="F:heme binding"/>
    <property type="evidence" value="ECO:0007669"/>
    <property type="project" value="InterPro"/>
</dbReference>
<evidence type="ECO:0000256" key="10">
    <source>
        <dbReference type="ARBA" id="ARBA00023136"/>
    </source>
</evidence>
<dbReference type="PRINTS" id="PR00463">
    <property type="entry name" value="EP450I"/>
</dbReference>
<keyword evidence="4 13" id="KW-0812">Transmembrane</keyword>
<comment type="cofactor">
    <cofactor evidence="11">
        <name>heme</name>
        <dbReference type="ChEBI" id="CHEBI:30413"/>
    </cofactor>
</comment>
<dbReference type="Pfam" id="PF00067">
    <property type="entry name" value="p450"/>
    <property type="match status" value="1"/>
</dbReference>
<dbReference type="OrthoDB" id="1470350at2759"/>
<evidence type="ECO:0000313" key="15">
    <source>
        <dbReference type="Proteomes" id="UP000036987"/>
    </source>
</evidence>
<dbReference type="GO" id="GO:0016020">
    <property type="term" value="C:membrane"/>
    <property type="evidence" value="ECO:0007669"/>
    <property type="project" value="UniProtKB-SubCell"/>
</dbReference>
<evidence type="ECO:0000256" key="7">
    <source>
        <dbReference type="ARBA" id="ARBA00023002"/>
    </source>
</evidence>
<evidence type="ECO:0000256" key="2">
    <source>
        <dbReference type="ARBA" id="ARBA00010617"/>
    </source>
</evidence>
<dbReference type="PANTHER" id="PTHR24282">
    <property type="entry name" value="CYTOCHROME P450 FAMILY MEMBER"/>
    <property type="match status" value="1"/>
</dbReference>
<proteinExistence type="inferred from homology"/>
<protein>
    <recommendedName>
        <fullName evidence="16">Cytochrome P450</fullName>
    </recommendedName>
</protein>
<dbReference type="GO" id="GO:0004497">
    <property type="term" value="F:monooxygenase activity"/>
    <property type="evidence" value="ECO:0000318"/>
    <property type="project" value="GO_Central"/>
</dbReference>
<dbReference type="EMBL" id="LFYR01001430">
    <property type="protein sequence ID" value="KMZ61872.1"/>
    <property type="molecule type" value="Genomic_DNA"/>
</dbReference>
<organism evidence="14 15">
    <name type="scientific">Zostera marina</name>
    <name type="common">Eelgrass</name>
    <dbReference type="NCBI Taxonomy" id="29655"/>
    <lineage>
        <taxon>Eukaryota</taxon>
        <taxon>Viridiplantae</taxon>
        <taxon>Streptophyta</taxon>
        <taxon>Embryophyta</taxon>
        <taxon>Tracheophyta</taxon>
        <taxon>Spermatophyta</taxon>
        <taxon>Magnoliopsida</taxon>
        <taxon>Liliopsida</taxon>
        <taxon>Zosteraceae</taxon>
        <taxon>Zostera</taxon>
    </lineage>
</organism>
<evidence type="ECO:0000256" key="4">
    <source>
        <dbReference type="ARBA" id="ARBA00022692"/>
    </source>
</evidence>
<feature type="transmembrane region" description="Helical" evidence="13">
    <location>
        <begin position="12"/>
        <end position="33"/>
    </location>
</feature>
<keyword evidence="15" id="KW-1185">Reference proteome</keyword>
<evidence type="ECO:0000256" key="5">
    <source>
        <dbReference type="ARBA" id="ARBA00022723"/>
    </source>
</evidence>
<dbReference type="InterPro" id="IPR017972">
    <property type="entry name" value="Cyt_P450_CS"/>
</dbReference>
<evidence type="ECO:0000256" key="13">
    <source>
        <dbReference type="SAM" id="Phobius"/>
    </source>
</evidence>
<dbReference type="OMA" id="IRCWKLD"/>
<dbReference type="SUPFAM" id="SSF48264">
    <property type="entry name" value="Cytochrome P450"/>
    <property type="match status" value="1"/>
</dbReference>
<reference evidence="15" key="1">
    <citation type="journal article" date="2016" name="Nature">
        <title>The genome of the seagrass Zostera marina reveals angiosperm adaptation to the sea.</title>
        <authorList>
            <person name="Olsen J.L."/>
            <person name="Rouze P."/>
            <person name="Verhelst B."/>
            <person name="Lin Y.-C."/>
            <person name="Bayer T."/>
            <person name="Collen J."/>
            <person name="Dattolo E."/>
            <person name="De Paoli E."/>
            <person name="Dittami S."/>
            <person name="Maumus F."/>
            <person name="Michel G."/>
            <person name="Kersting A."/>
            <person name="Lauritano C."/>
            <person name="Lohaus R."/>
            <person name="Toepel M."/>
            <person name="Tonon T."/>
            <person name="Vanneste K."/>
            <person name="Amirebrahimi M."/>
            <person name="Brakel J."/>
            <person name="Bostroem C."/>
            <person name="Chovatia M."/>
            <person name="Grimwood J."/>
            <person name="Jenkins J.W."/>
            <person name="Jueterbock A."/>
            <person name="Mraz A."/>
            <person name="Stam W.T."/>
            <person name="Tice H."/>
            <person name="Bornberg-Bauer E."/>
            <person name="Green P.J."/>
            <person name="Pearson G.A."/>
            <person name="Procaccini G."/>
            <person name="Duarte C.M."/>
            <person name="Schmutz J."/>
            <person name="Reusch T.B.H."/>
            <person name="Van de Peer Y."/>
        </authorList>
    </citation>
    <scope>NUCLEOTIDE SEQUENCE [LARGE SCALE GENOMIC DNA]</scope>
    <source>
        <strain evidence="15">cv. Finnish</strain>
    </source>
</reference>
<evidence type="ECO:0000256" key="1">
    <source>
        <dbReference type="ARBA" id="ARBA00004167"/>
    </source>
</evidence>
<evidence type="ECO:0000256" key="11">
    <source>
        <dbReference type="PIRSR" id="PIRSR602401-1"/>
    </source>
</evidence>
<dbReference type="GO" id="GO:0016705">
    <property type="term" value="F:oxidoreductase activity, acting on paired donors, with incorporation or reduction of molecular oxygen"/>
    <property type="evidence" value="ECO:0007669"/>
    <property type="project" value="InterPro"/>
</dbReference>
<evidence type="ECO:0000256" key="3">
    <source>
        <dbReference type="ARBA" id="ARBA00022617"/>
    </source>
</evidence>
<keyword evidence="6 13" id="KW-1133">Transmembrane helix</keyword>
<keyword evidence="5 11" id="KW-0479">Metal-binding</keyword>
<evidence type="ECO:0000256" key="9">
    <source>
        <dbReference type="ARBA" id="ARBA00023033"/>
    </source>
</evidence>
<evidence type="ECO:0000256" key="8">
    <source>
        <dbReference type="ARBA" id="ARBA00023004"/>
    </source>
</evidence>
<dbReference type="InterPro" id="IPR050665">
    <property type="entry name" value="Cytochrome_P450_Monooxygen"/>
</dbReference>
<dbReference type="InterPro" id="IPR001128">
    <property type="entry name" value="Cyt_P450"/>
</dbReference>
<dbReference type="GO" id="GO:0010268">
    <property type="term" value="P:brassinosteroid homeostasis"/>
    <property type="evidence" value="ECO:0000318"/>
    <property type="project" value="GO_Central"/>
</dbReference>
<dbReference type="FunFam" id="1.10.630.10:FF:000029">
    <property type="entry name" value="Cytochrome P450 734A1"/>
    <property type="match status" value="1"/>
</dbReference>
<dbReference type="Gene3D" id="1.10.630.10">
    <property type="entry name" value="Cytochrome P450"/>
    <property type="match status" value="1"/>
</dbReference>
<comment type="caution">
    <text evidence="14">The sequence shown here is derived from an EMBL/GenBank/DDBJ whole genome shotgun (WGS) entry which is preliminary data.</text>
</comment>
<dbReference type="PANTHER" id="PTHR24282:SF224">
    <property type="entry name" value="CYTOCHROME P450 734A1"/>
    <property type="match status" value="1"/>
</dbReference>
<keyword evidence="10 13" id="KW-0472">Membrane</keyword>
<keyword evidence="7 12" id="KW-0560">Oxidoreductase</keyword>
<evidence type="ECO:0000313" key="14">
    <source>
        <dbReference type="EMBL" id="KMZ61872.1"/>
    </source>
</evidence>
<keyword evidence="3 11" id="KW-0349">Heme</keyword>
<dbReference type="STRING" id="29655.A0A0K9P0V2"/>
<dbReference type="PRINTS" id="PR00385">
    <property type="entry name" value="P450"/>
</dbReference>
<comment type="similarity">
    <text evidence="2 12">Belongs to the cytochrome P450 family.</text>
</comment>
<evidence type="ECO:0000256" key="12">
    <source>
        <dbReference type="RuleBase" id="RU000461"/>
    </source>
</evidence>
<dbReference type="AlphaFoldDB" id="A0A0K9P0V2"/>
<dbReference type="InterPro" id="IPR036396">
    <property type="entry name" value="Cyt_P450_sf"/>
</dbReference>
<evidence type="ECO:0000256" key="6">
    <source>
        <dbReference type="ARBA" id="ARBA00022989"/>
    </source>
</evidence>
<gene>
    <name evidence="14" type="ORF">ZOSMA_4G01610</name>
</gene>
<accession>A0A0K9P0V2</accession>